<dbReference type="SMART" id="SM00327">
    <property type="entry name" value="VWA"/>
    <property type="match status" value="1"/>
</dbReference>
<dbReference type="InterPro" id="IPR036465">
    <property type="entry name" value="vWFA_dom_sf"/>
</dbReference>
<sequence length="406" mass="42761">MTGFTVEIDRNPWLAPDATRVDVLVTVTGPAGQPETVADVLQVVVVDCSGSMLGDKIERARAATTTALAALPDGTLFAVVAGTSQARPVYPAEGAARADGRTRAEAVAAVGALRAGGGTRLGAWLDAVRDVAEQHPGAVRHALLVTDGRNAESRSELHAAVQRCRGKFTCDCRGIGTDWEVAELRTIATALLGDVDIVADAADLPDDLARVFRAAVRRSVPGVVLRLWSPEQVVVRGVTQVAPEVRELTGSERATGPCGIDVPLGDWGAQTREYHLRIDVPPRPVGDRMLAVRVAAGPQDDPGAGHPVVVTRTDDPALLAVEPPRLEHYRGQVALAGAVRDGLSARHGGDDATATLLLGHARDLAERTGHHDTLSLLDDVLHGDAGPVEEMTLDARGRRSRSPDDD</sequence>
<reference evidence="2 3" key="1">
    <citation type="submission" date="2019-03" db="EMBL/GenBank/DDBJ databases">
        <title>Sequencing the genomes of 1000 actinobacteria strains.</title>
        <authorList>
            <person name="Klenk H.-P."/>
        </authorList>
    </citation>
    <scope>NUCLEOTIDE SEQUENCE [LARGE SCALE GENOMIC DNA]</scope>
    <source>
        <strain evidence="2 3">DSM 44969</strain>
    </source>
</reference>
<dbReference type="PANTHER" id="PTHR45737:SF6">
    <property type="entry name" value="VON WILLEBRAND FACTOR A DOMAIN-CONTAINING PROTEIN 5A"/>
    <property type="match status" value="1"/>
</dbReference>
<evidence type="ECO:0000313" key="3">
    <source>
        <dbReference type="Proteomes" id="UP000295560"/>
    </source>
</evidence>
<name>A0A4R1HGY9_PSEEN</name>
<gene>
    <name evidence="2" type="ORF">EV378_4957</name>
</gene>
<keyword evidence="3" id="KW-1185">Reference proteome</keyword>
<dbReference type="Pfam" id="PF13768">
    <property type="entry name" value="VWA_3"/>
    <property type="match status" value="1"/>
</dbReference>
<dbReference type="PROSITE" id="PS50234">
    <property type="entry name" value="VWFA"/>
    <property type="match status" value="1"/>
</dbReference>
<proteinExistence type="predicted"/>
<evidence type="ECO:0000313" key="2">
    <source>
        <dbReference type="EMBL" id="TCK20988.1"/>
    </source>
</evidence>
<dbReference type="RefSeq" id="WP_132429793.1">
    <property type="nucleotide sequence ID" value="NZ_SMFZ01000002.1"/>
</dbReference>
<dbReference type="Gene3D" id="2.60.40.3670">
    <property type="match status" value="1"/>
</dbReference>
<dbReference type="OrthoDB" id="568872at2"/>
<dbReference type="Proteomes" id="UP000295560">
    <property type="component" value="Unassembled WGS sequence"/>
</dbReference>
<dbReference type="PANTHER" id="PTHR45737">
    <property type="entry name" value="VON WILLEBRAND FACTOR A DOMAIN-CONTAINING PROTEIN 5A"/>
    <property type="match status" value="1"/>
</dbReference>
<accession>A0A4R1HGY9</accession>
<dbReference type="CDD" id="cd00198">
    <property type="entry name" value="vWFA"/>
    <property type="match status" value="1"/>
</dbReference>
<dbReference type="Gene3D" id="1.20.120.1690">
    <property type="match status" value="1"/>
</dbReference>
<protein>
    <submittedName>
        <fullName evidence="2">von Willebrand factor type A domain-containing protein</fullName>
    </submittedName>
</protein>
<evidence type="ECO:0000259" key="1">
    <source>
        <dbReference type="PROSITE" id="PS50234"/>
    </source>
</evidence>
<dbReference type="InterPro" id="IPR002035">
    <property type="entry name" value="VWF_A"/>
</dbReference>
<dbReference type="EMBL" id="SMFZ01000002">
    <property type="protein sequence ID" value="TCK20988.1"/>
    <property type="molecule type" value="Genomic_DNA"/>
</dbReference>
<feature type="domain" description="VWFA" evidence="1">
    <location>
        <begin position="41"/>
        <end position="216"/>
    </location>
</feature>
<dbReference type="Gene3D" id="3.40.50.410">
    <property type="entry name" value="von Willebrand factor, type A domain"/>
    <property type="match status" value="1"/>
</dbReference>
<comment type="caution">
    <text evidence="2">The sequence shown here is derived from an EMBL/GenBank/DDBJ whole genome shotgun (WGS) entry which is preliminary data.</text>
</comment>
<dbReference type="AlphaFoldDB" id="A0A4R1HGY9"/>
<organism evidence="2 3">
    <name type="scientific">Pseudonocardia endophytica</name>
    <dbReference type="NCBI Taxonomy" id="401976"/>
    <lineage>
        <taxon>Bacteria</taxon>
        <taxon>Bacillati</taxon>
        <taxon>Actinomycetota</taxon>
        <taxon>Actinomycetes</taxon>
        <taxon>Pseudonocardiales</taxon>
        <taxon>Pseudonocardiaceae</taxon>
        <taxon>Pseudonocardia</taxon>
    </lineage>
</organism>
<dbReference type="SUPFAM" id="SSF53300">
    <property type="entry name" value="vWA-like"/>
    <property type="match status" value="1"/>
</dbReference>